<dbReference type="AlphaFoldDB" id="A0A8K0J6Y9"/>
<sequence length="262" mass="28866">MATESAKANLARIRDNQRRSRARRREYLQDLEQKLRTCELQGIEATAEVQMAARRVADENVKLRELLHKHGATDDYIARYLHGNAADQGDCRHGQGQNAQAMKEASTSTPQSLQQLMLPRRAAHLGPRAQFALSSQPSREGEASIASGTTVTSPAWKCPRPAMPRYSHPPQQLAVLPSTVGSSDHQQYSTSVFHAQPASAGSQRDLFRSPRSEHFANVVNDAQQSLAAAQLVPTDDCSMMGYHFQMSSIHDAAHRHEPPGAI</sequence>
<keyword evidence="3" id="KW-1185">Reference proteome</keyword>
<organism evidence="2 3">
    <name type="scientific">Claviceps africana</name>
    <dbReference type="NCBI Taxonomy" id="83212"/>
    <lineage>
        <taxon>Eukaryota</taxon>
        <taxon>Fungi</taxon>
        <taxon>Dikarya</taxon>
        <taxon>Ascomycota</taxon>
        <taxon>Pezizomycotina</taxon>
        <taxon>Sordariomycetes</taxon>
        <taxon>Hypocreomycetidae</taxon>
        <taxon>Hypocreales</taxon>
        <taxon>Clavicipitaceae</taxon>
        <taxon>Claviceps</taxon>
    </lineage>
</organism>
<dbReference type="PANTHER" id="PTHR42070:SF1">
    <property type="entry name" value="FILAMENT ASSOCIATED PROTEIN, PUTATIVE (AFU_ORTHOLOGUE AFUA_8G06630)-RELATED"/>
    <property type="match status" value="1"/>
</dbReference>
<reference evidence="2" key="1">
    <citation type="journal article" date="2020" name="bioRxiv">
        <title>Whole genome comparisons of ergot fungi reveals the divergence and evolution of species within the genus Claviceps are the result of varying mechanisms driving genome evolution and host range expansion.</title>
        <authorList>
            <person name="Wyka S.A."/>
            <person name="Mondo S.J."/>
            <person name="Liu M."/>
            <person name="Dettman J."/>
            <person name="Nalam V."/>
            <person name="Broders K.D."/>
        </authorList>
    </citation>
    <scope>NUCLEOTIDE SEQUENCE</scope>
    <source>
        <strain evidence="2">CCC 489</strain>
    </source>
</reference>
<proteinExistence type="predicted"/>
<name>A0A8K0J6Y9_9HYPO</name>
<feature type="region of interest" description="Disordered" evidence="1">
    <location>
        <begin position="88"/>
        <end position="110"/>
    </location>
</feature>
<evidence type="ECO:0000256" key="1">
    <source>
        <dbReference type="SAM" id="MobiDB-lite"/>
    </source>
</evidence>
<accession>A0A8K0J6Y9</accession>
<feature type="compositionally biased region" description="Polar residues" evidence="1">
    <location>
        <begin position="95"/>
        <end position="110"/>
    </location>
</feature>
<evidence type="ECO:0008006" key="4">
    <source>
        <dbReference type="Google" id="ProtNLM"/>
    </source>
</evidence>
<evidence type="ECO:0000313" key="3">
    <source>
        <dbReference type="Proteomes" id="UP000811619"/>
    </source>
</evidence>
<dbReference type="EMBL" id="SRPY01000268">
    <property type="protein sequence ID" value="KAG5926447.1"/>
    <property type="molecule type" value="Genomic_DNA"/>
</dbReference>
<gene>
    <name evidence="2" type="ORF">E4U42_003293</name>
</gene>
<dbReference type="OrthoDB" id="4505928at2759"/>
<evidence type="ECO:0000313" key="2">
    <source>
        <dbReference type="EMBL" id="KAG5926447.1"/>
    </source>
</evidence>
<feature type="region of interest" description="Disordered" evidence="1">
    <location>
        <begin position="133"/>
        <end position="152"/>
    </location>
</feature>
<dbReference type="PANTHER" id="PTHR42070">
    <property type="entry name" value="FILAMENT ASSOCIATED PROTEIN, PUTATIVE (AFU_ORTHOLOGUE AFUA_8G06630)-RELATED"/>
    <property type="match status" value="1"/>
</dbReference>
<feature type="region of interest" description="Disordered" evidence="1">
    <location>
        <begin position="1"/>
        <end position="23"/>
    </location>
</feature>
<comment type="caution">
    <text evidence="2">The sequence shown here is derived from an EMBL/GenBank/DDBJ whole genome shotgun (WGS) entry which is preliminary data.</text>
</comment>
<dbReference type="Proteomes" id="UP000811619">
    <property type="component" value="Unassembled WGS sequence"/>
</dbReference>
<protein>
    <recommendedName>
        <fullName evidence="4">BZIP domain-containing protein</fullName>
    </recommendedName>
</protein>